<dbReference type="GO" id="GO:0098703">
    <property type="term" value="P:calcium ion import across plasma membrane"/>
    <property type="evidence" value="ECO:0007669"/>
    <property type="project" value="TreeGrafter"/>
</dbReference>
<evidence type="ECO:0000256" key="6">
    <source>
        <dbReference type="SAM" id="Phobius"/>
    </source>
</evidence>
<evidence type="ECO:0000256" key="3">
    <source>
        <dbReference type="ARBA" id="ARBA00022737"/>
    </source>
</evidence>
<dbReference type="EMBL" id="LLXI01000068">
    <property type="protein sequence ID" value="PKY39569.1"/>
    <property type="molecule type" value="Genomic_DNA"/>
</dbReference>
<evidence type="ECO:0000256" key="5">
    <source>
        <dbReference type="ARBA" id="ARBA00023136"/>
    </source>
</evidence>
<reference evidence="8 9" key="1">
    <citation type="submission" date="2015-10" db="EMBL/GenBank/DDBJ databases">
        <title>Genome analyses suggest a sexual origin of heterokaryosis in a supposedly ancient asexual fungus.</title>
        <authorList>
            <person name="Ropars J."/>
            <person name="Sedzielewska K."/>
            <person name="Noel J."/>
            <person name="Charron P."/>
            <person name="Farinelli L."/>
            <person name="Marton T."/>
            <person name="Kruger M."/>
            <person name="Pelin A."/>
            <person name="Brachmann A."/>
            <person name="Corradi N."/>
        </authorList>
    </citation>
    <scope>NUCLEOTIDE SEQUENCE [LARGE SCALE GENOMIC DNA]</scope>
    <source>
        <strain evidence="8 9">A4</strain>
    </source>
</reference>
<evidence type="ECO:0000256" key="4">
    <source>
        <dbReference type="ARBA" id="ARBA00022989"/>
    </source>
</evidence>
<evidence type="ECO:0000256" key="1">
    <source>
        <dbReference type="ARBA" id="ARBA00004141"/>
    </source>
</evidence>
<dbReference type="Pfam" id="PF00520">
    <property type="entry name" value="Ion_trans"/>
    <property type="match status" value="1"/>
</dbReference>
<accession>A0A2I1FYW8</accession>
<evidence type="ECO:0000256" key="2">
    <source>
        <dbReference type="ARBA" id="ARBA00022692"/>
    </source>
</evidence>
<dbReference type="AlphaFoldDB" id="A0A2I1FYW8"/>
<gene>
    <name evidence="8" type="ORF">RhiirA4_452779</name>
</gene>
<keyword evidence="5 6" id="KW-0472">Membrane</keyword>
<sequence>MDEIETEIDEHIKKNEYVEDLESGNYTYGEKINYVAISPNGSIVAKFNPYGSSILVTKVTTNANKNIPFDKKKFFNKKPSNVFGWSLAISDIIDEGNDIGLVAISCATDIDTSPKEIEKENLQKASIREQLLILLPDFQFILIFLFICYYSVIISYTHNLNLYFYLFFIIIFMNILYFYESYNTPKILKTDIKQSLISSEGMIKIFKFSFNDNNNDKEDDNYSIYHLGGAVTFLNNSNKNSTTLICMNCVEIQKINIILDKNIIVSKEGIYLLPENLFKKLGSFKDSKCKWKYLLNSKFQKFLMIDTSKNDHVQSIELYDVNNLQLINVFYRHLEDCLISNDEEPGIFAMSTDSRLFAYSYGDNIITLYLIESGLEVVSKKFDNIFKIKFLELIEKDKKLFIIEEDRESNVKFHIWIISGCLNDYFSISKDDIGLSDSNISILSKYDEQHNAFTKANGKVVFKIDGEQFRVVHEITTQRTIFGENDAVTDEYEYQSCNLEPWNNYDNTKTISGRFLNNDKRLLLIIGQNSVQLWKSKSINFVDFNNFKNFENSNLVYILISDSIEPEKKAKFQINDDMTTIITHACRSLAYLYKHTKSIYSREKYQKFINGIMYIIKDFIKNYPDNWKLMEVQHPLMAYLIYSRSFSLIKYILFETNTHAKKLHKPQSKYTYNNYLQSASDLKLKLFEDLELNDESLKPANDLELALKFCQGRDAVMLAYLLEYYSENSMTHIGWMINVTKILPELSKFSYNDYYGSYMDQLLYKPCFGEMRYNFPIRRFKELSVCQGTLKVYVPLTSIVPKNSLSYKKVREDILPDICMVPLPNFTTHNFRVVEKDGKGIFKGIKNFIYLLGYIFLPPGYKKLEDKYFSSFHQIKKREKDFFRVPAIEAAINSRWRDTMAYWMGPLYFYAIFLTYFSYLSQLLLNGDKDFNALIKIGIGIFYYTGIYLLIIEFRQIMKYRTKYITTFNIIDLSSIILGIIVFSLISFTVRTSNETIMILTSMTTLVLWIELLLWFRLFSVMAINIFIFGNILRKIMPFFIFMLILIIGFGNSMFILFQEPSPLYYLKASNYTFYNGTVNLTLTGPSQDNPISTIWESILSMYYLSTGNLNNYDYWPLKLLTFIANVILVLVILNMLIALMNDTFNKAKEDGNLGLLIYRAELVNDFEKLDTFSFYNSSYICYLRDPELMKKWMKKSQELSKTKLYSWFNESINKENITYDGIDITSWYELISGNEDYQDSSPTPDHMTLWF</sequence>
<evidence type="ECO:0000313" key="8">
    <source>
        <dbReference type="EMBL" id="PKY39569.1"/>
    </source>
</evidence>
<feature type="transmembrane region" description="Helical" evidence="6">
    <location>
        <begin position="1006"/>
        <end position="1029"/>
    </location>
</feature>
<feature type="transmembrane region" description="Helical" evidence="6">
    <location>
        <begin position="1036"/>
        <end position="1058"/>
    </location>
</feature>
<feature type="transmembrane region" description="Helical" evidence="6">
    <location>
        <begin position="131"/>
        <end position="156"/>
    </location>
</feature>
<keyword evidence="9" id="KW-1185">Reference proteome</keyword>
<protein>
    <recommendedName>
        <fullName evidence="7">Ion transport domain-containing protein</fullName>
    </recommendedName>
</protein>
<evidence type="ECO:0000313" key="9">
    <source>
        <dbReference type="Proteomes" id="UP000234323"/>
    </source>
</evidence>
<dbReference type="VEuPathDB" id="FungiDB:RhiirFUN_021462"/>
<keyword evidence="2 6" id="KW-0812">Transmembrane</keyword>
<dbReference type="GO" id="GO:0005216">
    <property type="term" value="F:monoatomic ion channel activity"/>
    <property type="evidence" value="ECO:0007669"/>
    <property type="project" value="InterPro"/>
</dbReference>
<evidence type="ECO:0000259" key="7">
    <source>
        <dbReference type="Pfam" id="PF00520"/>
    </source>
</evidence>
<name>A0A2I1FYW8_9GLOM</name>
<keyword evidence="3" id="KW-0677">Repeat</keyword>
<dbReference type="VEuPathDB" id="FungiDB:RhiirA1_458411"/>
<comment type="subcellular location">
    <subcellularLocation>
        <location evidence="1">Membrane</location>
        <topology evidence="1">Multi-pass membrane protein</topology>
    </subcellularLocation>
</comment>
<dbReference type="PANTHER" id="PTHR10582">
    <property type="entry name" value="TRANSIENT RECEPTOR POTENTIAL ION CHANNEL PROTEIN"/>
    <property type="match status" value="1"/>
</dbReference>
<organism evidence="8 9">
    <name type="scientific">Rhizophagus irregularis</name>
    <dbReference type="NCBI Taxonomy" id="588596"/>
    <lineage>
        <taxon>Eukaryota</taxon>
        <taxon>Fungi</taxon>
        <taxon>Fungi incertae sedis</taxon>
        <taxon>Mucoromycota</taxon>
        <taxon>Glomeromycotina</taxon>
        <taxon>Glomeromycetes</taxon>
        <taxon>Glomerales</taxon>
        <taxon>Glomeraceae</taxon>
        <taxon>Rhizophagus</taxon>
    </lineage>
</organism>
<feature type="transmembrane region" description="Helical" evidence="6">
    <location>
        <begin position="931"/>
        <end position="952"/>
    </location>
</feature>
<dbReference type="VEuPathDB" id="FungiDB:FUN_009651"/>
<dbReference type="GO" id="GO:0005886">
    <property type="term" value="C:plasma membrane"/>
    <property type="evidence" value="ECO:0007669"/>
    <property type="project" value="TreeGrafter"/>
</dbReference>
<keyword evidence="4 6" id="KW-1133">Transmembrane helix</keyword>
<feature type="transmembrane region" description="Helical" evidence="6">
    <location>
        <begin position="1120"/>
        <end position="1140"/>
    </location>
</feature>
<feature type="transmembrane region" description="Helical" evidence="6">
    <location>
        <begin position="964"/>
        <end position="986"/>
    </location>
</feature>
<feature type="transmembrane region" description="Helical" evidence="6">
    <location>
        <begin position="162"/>
        <end position="179"/>
    </location>
</feature>
<feature type="domain" description="Ion transport" evidence="7">
    <location>
        <begin position="911"/>
        <end position="1151"/>
    </location>
</feature>
<proteinExistence type="predicted"/>
<dbReference type="InterPro" id="IPR024862">
    <property type="entry name" value="TRPV"/>
</dbReference>
<feature type="transmembrane region" description="Helical" evidence="6">
    <location>
        <begin position="900"/>
        <end position="919"/>
    </location>
</feature>
<dbReference type="InterPro" id="IPR005821">
    <property type="entry name" value="Ion_trans_dom"/>
</dbReference>
<dbReference type="Proteomes" id="UP000234323">
    <property type="component" value="Unassembled WGS sequence"/>
</dbReference>
<dbReference type="PANTHER" id="PTHR10582:SF2">
    <property type="entry name" value="INACTIVE"/>
    <property type="match status" value="1"/>
</dbReference>
<comment type="caution">
    <text evidence="8">The sequence shown here is derived from an EMBL/GenBank/DDBJ whole genome shotgun (WGS) entry which is preliminary data.</text>
</comment>